<dbReference type="Pfam" id="PF05649">
    <property type="entry name" value="Peptidase_M13_N"/>
    <property type="match status" value="1"/>
</dbReference>
<dbReference type="OrthoDB" id="5877555at2759"/>
<dbReference type="InterPro" id="IPR000718">
    <property type="entry name" value="Peptidase_M13"/>
</dbReference>
<dbReference type="STRING" id="42156.A0A3P7JL76"/>
<dbReference type="PANTHER" id="PTHR11733:SF237">
    <property type="entry name" value="NEPRILYSIN-LIKE 4"/>
    <property type="match status" value="1"/>
</dbReference>
<dbReference type="Proteomes" id="UP000277928">
    <property type="component" value="Unassembled WGS sequence"/>
</dbReference>
<proteinExistence type="inferred from homology"/>
<accession>A0A3P7JL76</accession>
<gene>
    <name evidence="3" type="ORF">NLS_LOCUS9462</name>
</gene>
<reference evidence="3 4" key="1">
    <citation type="submission" date="2018-08" db="EMBL/GenBank/DDBJ databases">
        <authorList>
            <person name="Laetsch R D."/>
            <person name="Stevens L."/>
            <person name="Kumar S."/>
            <person name="Blaxter L. M."/>
        </authorList>
    </citation>
    <scope>NUCLEOTIDE SEQUENCE [LARGE SCALE GENOMIC DNA]</scope>
</reference>
<organism evidence="3 4">
    <name type="scientific">Litomosoides sigmodontis</name>
    <name type="common">Filarial nematode worm</name>
    <dbReference type="NCBI Taxonomy" id="42156"/>
    <lineage>
        <taxon>Eukaryota</taxon>
        <taxon>Metazoa</taxon>
        <taxon>Ecdysozoa</taxon>
        <taxon>Nematoda</taxon>
        <taxon>Chromadorea</taxon>
        <taxon>Rhabditida</taxon>
        <taxon>Spirurina</taxon>
        <taxon>Spiruromorpha</taxon>
        <taxon>Filarioidea</taxon>
        <taxon>Onchocercidae</taxon>
        <taxon>Litomosoides</taxon>
    </lineage>
</organism>
<feature type="domain" description="Peptidase M13 N-terminal" evidence="2">
    <location>
        <begin position="52"/>
        <end position="79"/>
    </location>
</feature>
<evidence type="ECO:0000259" key="2">
    <source>
        <dbReference type="Pfam" id="PF05649"/>
    </source>
</evidence>
<name>A0A3P7JL76_LITSI</name>
<dbReference type="AlphaFoldDB" id="A0A3P7JL76"/>
<protein>
    <recommendedName>
        <fullName evidence="2">Peptidase M13 N-terminal domain-containing protein</fullName>
    </recommendedName>
</protein>
<keyword evidence="4" id="KW-1185">Reference proteome</keyword>
<dbReference type="PROSITE" id="PS51885">
    <property type="entry name" value="NEPRILYSIN"/>
    <property type="match status" value="1"/>
</dbReference>
<dbReference type="PANTHER" id="PTHR11733">
    <property type="entry name" value="ZINC METALLOPROTEASE FAMILY M13 NEPRILYSIN-RELATED"/>
    <property type="match status" value="1"/>
</dbReference>
<dbReference type="InterPro" id="IPR024079">
    <property type="entry name" value="MetalloPept_cat_dom_sf"/>
</dbReference>
<evidence type="ECO:0000313" key="3">
    <source>
        <dbReference type="EMBL" id="VDM91764.1"/>
    </source>
</evidence>
<evidence type="ECO:0000313" key="4">
    <source>
        <dbReference type="Proteomes" id="UP000277928"/>
    </source>
</evidence>
<dbReference type="GO" id="GO:0005886">
    <property type="term" value="C:plasma membrane"/>
    <property type="evidence" value="ECO:0007669"/>
    <property type="project" value="TreeGrafter"/>
</dbReference>
<dbReference type="SUPFAM" id="SSF55486">
    <property type="entry name" value="Metalloproteases ('zincins'), catalytic domain"/>
    <property type="match status" value="1"/>
</dbReference>
<dbReference type="GO" id="GO:0016485">
    <property type="term" value="P:protein processing"/>
    <property type="evidence" value="ECO:0007669"/>
    <property type="project" value="TreeGrafter"/>
</dbReference>
<dbReference type="Gene3D" id="3.40.390.10">
    <property type="entry name" value="Collagenase (Catalytic Domain)"/>
    <property type="match status" value="1"/>
</dbReference>
<dbReference type="GO" id="GO:0004222">
    <property type="term" value="F:metalloendopeptidase activity"/>
    <property type="evidence" value="ECO:0007669"/>
    <property type="project" value="InterPro"/>
</dbReference>
<evidence type="ECO:0000256" key="1">
    <source>
        <dbReference type="ARBA" id="ARBA00007357"/>
    </source>
</evidence>
<dbReference type="EMBL" id="UYRX01001618">
    <property type="protein sequence ID" value="VDM91764.1"/>
    <property type="molecule type" value="Genomic_DNA"/>
</dbReference>
<sequence length="110" mass="12734">MTSQWSLDILHRIEFPMESNFNSNLLPEKIDSVEYAPVAHSILKSMNTTTDPCDNFFQYACGRWIQEHPMPDDKSGYGTEIGSGREVTDCSNRFERGREEVCLNEYSFDR</sequence>
<comment type="similarity">
    <text evidence="1">Belongs to the peptidase M13 family.</text>
</comment>
<dbReference type="InterPro" id="IPR008753">
    <property type="entry name" value="Peptidase_M13_N"/>
</dbReference>